<dbReference type="PANTHER" id="PTHR43537">
    <property type="entry name" value="TRANSCRIPTIONAL REGULATOR, GNTR FAMILY"/>
    <property type="match status" value="1"/>
</dbReference>
<evidence type="ECO:0000259" key="8">
    <source>
        <dbReference type="PROSITE" id="PS50949"/>
    </source>
</evidence>
<keyword evidence="3" id="KW-0238">DNA-binding</keyword>
<dbReference type="RefSeq" id="WP_104414818.1">
    <property type="nucleotide sequence ID" value="NZ_PTIT01000002.1"/>
</dbReference>
<evidence type="ECO:0000256" key="7">
    <source>
        <dbReference type="SAM" id="MobiDB-lite"/>
    </source>
</evidence>
<dbReference type="STRING" id="930118.SAMN05216429_104107"/>
<dbReference type="InterPro" id="IPR036388">
    <property type="entry name" value="WH-like_DNA-bd_sf"/>
</dbReference>
<proteinExistence type="predicted"/>
<evidence type="ECO:0000313" key="9">
    <source>
        <dbReference type="EMBL" id="PPK53211.1"/>
    </source>
</evidence>
<comment type="function">
    <text evidence="5">Transcriptional repressor for the pyruvate dehydrogenase complex genes aceEF and lpd.</text>
</comment>
<dbReference type="EMBL" id="PTIT01000002">
    <property type="protein sequence ID" value="PPK53211.1"/>
    <property type="molecule type" value="Genomic_DNA"/>
</dbReference>
<keyword evidence="12" id="KW-1185">Reference proteome</keyword>
<dbReference type="Gene3D" id="1.20.120.530">
    <property type="entry name" value="GntR ligand-binding domain-like"/>
    <property type="match status" value="1"/>
</dbReference>
<evidence type="ECO:0000256" key="3">
    <source>
        <dbReference type="ARBA" id="ARBA00023125"/>
    </source>
</evidence>
<name>A0A2S6GA23_9GAMM</name>
<evidence type="ECO:0000313" key="12">
    <source>
        <dbReference type="Proteomes" id="UP000239648"/>
    </source>
</evidence>
<dbReference type="PRINTS" id="PR00035">
    <property type="entry name" value="HTHGNTR"/>
</dbReference>
<dbReference type="PROSITE" id="PS50949">
    <property type="entry name" value="HTH_GNTR"/>
    <property type="match status" value="1"/>
</dbReference>
<evidence type="ECO:0000256" key="2">
    <source>
        <dbReference type="ARBA" id="ARBA00023015"/>
    </source>
</evidence>
<accession>A0A2S6GA23</accession>
<dbReference type="EMBL" id="PTIU01000002">
    <property type="protein sequence ID" value="PPK56048.1"/>
    <property type="molecule type" value="Genomic_DNA"/>
</dbReference>
<keyword evidence="4" id="KW-0804">Transcription</keyword>
<dbReference type="PANTHER" id="PTHR43537:SF34">
    <property type="entry name" value="PYRUVATE DEHYDROGENASE COMPLEX REPRESSOR"/>
    <property type="match status" value="1"/>
</dbReference>
<keyword evidence="2" id="KW-0805">Transcription regulation</keyword>
<protein>
    <recommendedName>
        <fullName evidence="6">Pyruvate dehydrogenase complex repressor</fullName>
    </recommendedName>
</protein>
<dbReference type="GO" id="GO:0003677">
    <property type="term" value="F:DNA binding"/>
    <property type="evidence" value="ECO:0007669"/>
    <property type="project" value="UniProtKB-KW"/>
</dbReference>
<evidence type="ECO:0000256" key="6">
    <source>
        <dbReference type="ARBA" id="ARBA00039592"/>
    </source>
</evidence>
<dbReference type="SUPFAM" id="SSF46785">
    <property type="entry name" value="Winged helix' DNA-binding domain"/>
    <property type="match status" value="1"/>
</dbReference>
<sequence length="261" mass="29693">MPINQIAPKRLADTIVEQLESMILEGTLQPGQRLPPERALAEQFGVSRPSLREAVQRLTAKGLLNSRQGGGNYVTENLGASFSDPLITLLESHPEAHRDLLEFRRTLEADCAYYAAQRATEIDREYLAQAWQELEACYQNTTDSQQDPERESMADARFHLAIAEASHNAVLLHTMRNLFSMLKNNILTSINGMYARETKTRQELIEQHRKLYAAIGEGRADDARAIAGRHIEFVQRAISEHSESERRRERALRRESRGNTR</sequence>
<dbReference type="Gene3D" id="1.10.10.10">
    <property type="entry name" value="Winged helix-like DNA-binding domain superfamily/Winged helix DNA-binding domain"/>
    <property type="match status" value="1"/>
</dbReference>
<evidence type="ECO:0000256" key="4">
    <source>
        <dbReference type="ARBA" id="ARBA00023163"/>
    </source>
</evidence>
<dbReference type="InterPro" id="IPR000524">
    <property type="entry name" value="Tscrpt_reg_HTH_GntR"/>
</dbReference>
<evidence type="ECO:0000313" key="11">
    <source>
        <dbReference type="Proteomes" id="UP000239446"/>
    </source>
</evidence>
<organism evidence="10 11">
    <name type="scientific">Marinobacter persicus</name>
    <dbReference type="NCBI Taxonomy" id="930118"/>
    <lineage>
        <taxon>Bacteria</taxon>
        <taxon>Pseudomonadati</taxon>
        <taxon>Pseudomonadota</taxon>
        <taxon>Gammaproteobacteria</taxon>
        <taxon>Pseudomonadales</taxon>
        <taxon>Marinobacteraceae</taxon>
        <taxon>Marinobacter</taxon>
    </lineage>
</organism>
<gene>
    <name evidence="10" type="ORF">B0H24_100211</name>
    <name evidence="9" type="ORF">BY455_10211</name>
</gene>
<reference evidence="10 11" key="2">
    <citation type="submission" date="2018-02" db="EMBL/GenBank/DDBJ databases">
        <title>Subsurface microbial communities from deep shales in Ohio and West Virginia, USA.</title>
        <authorList>
            <person name="Wrighton K."/>
        </authorList>
    </citation>
    <scope>NUCLEOTIDE SEQUENCE [LARGE SCALE GENOMIC DNA]</scope>
    <source>
        <strain evidence="10 11">UTICA-S1B9</strain>
    </source>
</reference>
<dbReference type="Proteomes" id="UP000239446">
    <property type="component" value="Unassembled WGS sequence"/>
</dbReference>
<evidence type="ECO:0000313" key="10">
    <source>
        <dbReference type="EMBL" id="PPK56048.1"/>
    </source>
</evidence>
<evidence type="ECO:0000256" key="1">
    <source>
        <dbReference type="ARBA" id="ARBA00022491"/>
    </source>
</evidence>
<dbReference type="SUPFAM" id="SSF48008">
    <property type="entry name" value="GntR ligand-binding domain-like"/>
    <property type="match status" value="1"/>
</dbReference>
<dbReference type="Proteomes" id="UP000239648">
    <property type="component" value="Unassembled WGS sequence"/>
</dbReference>
<feature type="region of interest" description="Disordered" evidence="7">
    <location>
        <begin position="240"/>
        <end position="261"/>
    </location>
</feature>
<dbReference type="OrthoDB" id="5450856at2"/>
<dbReference type="InterPro" id="IPR008920">
    <property type="entry name" value="TF_FadR/GntR_C"/>
</dbReference>
<dbReference type="SMART" id="SM00345">
    <property type="entry name" value="HTH_GNTR"/>
    <property type="match status" value="1"/>
</dbReference>
<dbReference type="InterPro" id="IPR011711">
    <property type="entry name" value="GntR_C"/>
</dbReference>
<feature type="domain" description="HTH gntR-type" evidence="8">
    <location>
        <begin position="9"/>
        <end position="77"/>
    </location>
</feature>
<dbReference type="SMART" id="SM00895">
    <property type="entry name" value="FCD"/>
    <property type="match status" value="1"/>
</dbReference>
<dbReference type="AlphaFoldDB" id="A0A2S6GA23"/>
<dbReference type="InterPro" id="IPR036390">
    <property type="entry name" value="WH_DNA-bd_sf"/>
</dbReference>
<dbReference type="GO" id="GO:0003700">
    <property type="term" value="F:DNA-binding transcription factor activity"/>
    <property type="evidence" value="ECO:0007669"/>
    <property type="project" value="InterPro"/>
</dbReference>
<dbReference type="Pfam" id="PF00392">
    <property type="entry name" value="GntR"/>
    <property type="match status" value="1"/>
</dbReference>
<evidence type="ECO:0000256" key="5">
    <source>
        <dbReference type="ARBA" id="ARBA00037357"/>
    </source>
</evidence>
<comment type="caution">
    <text evidence="10">The sequence shown here is derived from an EMBL/GenBank/DDBJ whole genome shotgun (WGS) entry which is preliminary data.</text>
</comment>
<keyword evidence="1" id="KW-0678">Repressor</keyword>
<reference evidence="9 12" key="1">
    <citation type="submission" date="2018-02" db="EMBL/GenBank/DDBJ databases">
        <title>Deep subsurface shale carbon reservoir microbial communities from Ohio and West Virginia, USA.</title>
        <authorList>
            <person name="Wrighton K."/>
        </authorList>
    </citation>
    <scope>NUCLEOTIDE SEQUENCE [LARGE SCALE GENOMIC DNA]</scope>
    <source>
        <strain evidence="9 12">UTICA-S1B6</strain>
    </source>
</reference>
<dbReference type="Pfam" id="PF07729">
    <property type="entry name" value="FCD"/>
    <property type="match status" value="1"/>
</dbReference>
<dbReference type="CDD" id="cd07377">
    <property type="entry name" value="WHTH_GntR"/>
    <property type="match status" value="1"/>
</dbReference>